<dbReference type="InterPro" id="IPR010760">
    <property type="entry name" value="DNA-repair_Swi5"/>
</dbReference>
<name>A0A163AH61_PHYB8</name>
<accession>A0A163AH61</accession>
<keyword evidence="5" id="KW-1185">Reference proteome</keyword>
<dbReference type="RefSeq" id="XP_018291501.1">
    <property type="nucleotide sequence ID" value="XM_018431543.1"/>
</dbReference>
<comment type="similarity">
    <text evidence="1">Belongs to the SWI5/SAE3 family.</text>
</comment>
<evidence type="ECO:0000313" key="5">
    <source>
        <dbReference type="Proteomes" id="UP000077315"/>
    </source>
</evidence>
<dbReference type="EMBL" id="KV440981">
    <property type="protein sequence ID" value="OAD73461.1"/>
    <property type="molecule type" value="Genomic_DNA"/>
</dbReference>
<gene>
    <name evidence="4" type="ORF">PHYBLDRAFT_145850</name>
</gene>
<keyword evidence="2" id="KW-0227">DNA damage</keyword>
<dbReference type="PANTHER" id="PTHR28529">
    <property type="entry name" value="DNA REPAIR PROTEIN SWI5 HOMOLOG"/>
    <property type="match status" value="1"/>
</dbReference>
<dbReference type="PANTHER" id="PTHR28529:SF2">
    <property type="entry name" value="DNA REPAIR PROTEIN SWI5 HOMOLOG"/>
    <property type="match status" value="1"/>
</dbReference>
<evidence type="ECO:0008006" key="6">
    <source>
        <dbReference type="Google" id="ProtNLM"/>
    </source>
</evidence>
<dbReference type="OrthoDB" id="255837at2759"/>
<evidence type="ECO:0000256" key="2">
    <source>
        <dbReference type="ARBA" id="ARBA00022763"/>
    </source>
</evidence>
<proteinExistence type="inferred from homology"/>
<dbReference type="VEuPathDB" id="FungiDB:PHYBLDRAFT_145850"/>
<evidence type="ECO:0000313" key="4">
    <source>
        <dbReference type="EMBL" id="OAD73461.1"/>
    </source>
</evidence>
<keyword evidence="3" id="KW-0234">DNA repair</keyword>
<dbReference type="GO" id="GO:0034974">
    <property type="term" value="C:Swi5-Swi2 complex"/>
    <property type="evidence" value="ECO:0007669"/>
    <property type="project" value="TreeGrafter"/>
</dbReference>
<dbReference type="Gene3D" id="1.20.5.170">
    <property type="match status" value="1"/>
</dbReference>
<dbReference type="Proteomes" id="UP000077315">
    <property type="component" value="Unassembled WGS sequence"/>
</dbReference>
<sequence length="81" mass="9174">MDNQTPLKEELKQKKVEYDELCGTSGVTEEEASKITKEYIKLLHDYNDIKDSATVLLGIYAANQEVTIAEAYEKFDVPSDD</sequence>
<evidence type="ECO:0000256" key="1">
    <source>
        <dbReference type="ARBA" id="ARBA00008060"/>
    </source>
</evidence>
<dbReference type="Pfam" id="PF07061">
    <property type="entry name" value="Swi5"/>
    <property type="match status" value="1"/>
</dbReference>
<reference evidence="5" key="1">
    <citation type="submission" date="2015-06" db="EMBL/GenBank/DDBJ databases">
        <title>Expansion of signal transduction pathways in fungi by whole-genome duplication.</title>
        <authorList>
            <consortium name="DOE Joint Genome Institute"/>
            <person name="Corrochano L.M."/>
            <person name="Kuo A."/>
            <person name="Marcet-Houben M."/>
            <person name="Polaino S."/>
            <person name="Salamov A."/>
            <person name="Villalobos J.M."/>
            <person name="Alvarez M.I."/>
            <person name="Avalos J."/>
            <person name="Benito E.P."/>
            <person name="Benoit I."/>
            <person name="Burger G."/>
            <person name="Camino L.P."/>
            <person name="Canovas D."/>
            <person name="Cerda-Olmedo E."/>
            <person name="Cheng J.-F."/>
            <person name="Dominguez A."/>
            <person name="Elias M."/>
            <person name="Eslava A.P."/>
            <person name="Glaser F."/>
            <person name="Grimwood J."/>
            <person name="Gutierrez G."/>
            <person name="Heitman J."/>
            <person name="Henrissat B."/>
            <person name="Iturriaga E.A."/>
            <person name="Lang B.F."/>
            <person name="Lavin J.L."/>
            <person name="Lee S."/>
            <person name="Li W."/>
            <person name="Lindquist E."/>
            <person name="Lopez-Garcia S."/>
            <person name="Luque E.M."/>
            <person name="Marcos A.T."/>
            <person name="Martin J."/>
            <person name="McCluskey K."/>
            <person name="Medina H.R."/>
            <person name="Miralles-Duran A."/>
            <person name="Miyazaki A."/>
            <person name="Munoz-Torres E."/>
            <person name="Oguiza J.A."/>
            <person name="Ohm R."/>
            <person name="Olmedo M."/>
            <person name="Orejas M."/>
            <person name="Ortiz-Castellanos L."/>
            <person name="Pisabarro A.G."/>
            <person name="Rodriguez-Romero J."/>
            <person name="Ruiz-Herrera J."/>
            <person name="Ruiz-Vazquez R."/>
            <person name="Sanz C."/>
            <person name="Schackwitz W."/>
            <person name="Schmutz J."/>
            <person name="Shahriari M."/>
            <person name="Shelest E."/>
            <person name="Silva-Franco F."/>
            <person name="Soanes D."/>
            <person name="Syed K."/>
            <person name="Tagua V.G."/>
            <person name="Talbot N.J."/>
            <person name="Thon M."/>
            <person name="De vries R.P."/>
            <person name="Wiebenga A."/>
            <person name="Yadav J.S."/>
            <person name="Braun E.L."/>
            <person name="Baker S."/>
            <person name="Garre V."/>
            <person name="Horwitz B."/>
            <person name="Torres-Martinez S."/>
            <person name="Idnurm A."/>
            <person name="Herrera-Estrella A."/>
            <person name="Gabaldon T."/>
            <person name="Grigoriev I.V."/>
        </authorList>
    </citation>
    <scope>NUCLEOTIDE SEQUENCE [LARGE SCALE GENOMIC DNA]</scope>
    <source>
        <strain evidence="5">NRRL 1555(-)</strain>
    </source>
</reference>
<dbReference type="GO" id="GO:0000709">
    <property type="term" value="P:meiotic joint molecule formation"/>
    <property type="evidence" value="ECO:0007669"/>
    <property type="project" value="TreeGrafter"/>
</dbReference>
<protein>
    <recommendedName>
        <fullName evidence="6">DNA repair protein Swi5/Sae3</fullName>
    </recommendedName>
</protein>
<dbReference type="AlphaFoldDB" id="A0A163AH61"/>
<dbReference type="GeneID" id="28992449"/>
<evidence type="ECO:0000256" key="3">
    <source>
        <dbReference type="ARBA" id="ARBA00023204"/>
    </source>
</evidence>
<dbReference type="InParanoid" id="A0A163AH61"/>
<dbReference type="GO" id="GO:0032798">
    <property type="term" value="C:Swi5-Sfr1 complex"/>
    <property type="evidence" value="ECO:0007669"/>
    <property type="project" value="TreeGrafter"/>
</dbReference>
<dbReference type="GO" id="GO:0010772">
    <property type="term" value="P:meiotic DNA recombinase assembly involved in reciprocal meiotic recombination"/>
    <property type="evidence" value="ECO:0007669"/>
    <property type="project" value="TreeGrafter"/>
</dbReference>
<organism evidence="4 5">
    <name type="scientific">Phycomyces blakesleeanus (strain ATCC 8743b / DSM 1359 / FGSC 10004 / NBRC 33097 / NRRL 1555)</name>
    <dbReference type="NCBI Taxonomy" id="763407"/>
    <lineage>
        <taxon>Eukaryota</taxon>
        <taxon>Fungi</taxon>
        <taxon>Fungi incertae sedis</taxon>
        <taxon>Mucoromycota</taxon>
        <taxon>Mucoromycotina</taxon>
        <taxon>Mucoromycetes</taxon>
        <taxon>Mucorales</taxon>
        <taxon>Phycomycetaceae</taxon>
        <taxon>Phycomyces</taxon>
    </lineage>
</organism>